<evidence type="ECO:0000256" key="7">
    <source>
        <dbReference type="SAM" id="MobiDB-lite"/>
    </source>
</evidence>
<feature type="domain" description="RING-type" evidence="8">
    <location>
        <begin position="187"/>
        <end position="234"/>
    </location>
</feature>
<evidence type="ECO:0000313" key="10">
    <source>
        <dbReference type="Proteomes" id="UP001211065"/>
    </source>
</evidence>
<protein>
    <submittedName>
        <fullName evidence="9">RING finger protein 10</fullName>
    </submittedName>
</protein>
<dbReference type="InterPro" id="IPR001841">
    <property type="entry name" value="Znf_RING"/>
</dbReference>
<dbReference type="GO" id="GO:0000976">
    <property type="term" value="F:transcription cis-regulatory region binding"/>
    <property type="evidence" value="ECO:0007669"/>
    <property type="project" value="TreeGrafter"/>
</dbReference>
<keyword evidence="5" id="KW-0862">Zinc</keyword>
<organism evidence="9 10">
    <name type="scientific">Clydaea vesicula</name>
    <dbReference type="NCBI Taxonomy" id="447962"/>
    <lineage>
        <taxon>Eukaryota</taxon>
        <taxon>Fungi</taxon>
        <taxon>Fungi incertae sedis</taxon>
        <taxon>Chytridiomycota</taxon>
        <taxon>Chytridiomycota incertae sedis</taxon>
        <taxon>Chytridiomycetes</taxon>
        <taxon>Lobulomycetales</taxon>
        <taxon>Lobulomycetaceae</taxon>
        <taxon>Clydaea</taxon>
    </lineage>
</organism>
<dbReference type="InterPro" id="IPR017907">
    <property type="entry name" value="Znf_RING_CS"/>
</dbReference>
<evidence type="ECO:0000256" key="6">
    <source>
        <dbReference type="PROSITE-ProRule" id="PRU00175"/>
    </source>
</evidence>
<dbReference type="AlphaFoldDB" id="A0AAD5U6I9"/>
<dbReference type="SUPFAM" id="SSF57850">
    <property type="entry name" value="RING/U-box"/>
    <property type="match status" value="1"/>
</dbReference>
<evidence type="ECO:0000256" key="3">
    <source>
        <dbReference type="ARBA" id="ARBA00022723"/>
    </source>
</evidence>
<dbReference type="PROSITE" id="PS50089">
    <property type="entry name" value="ZF_RING_2"/>
    <property type="match status" value="1"/>
</dbReference>
<dbReference type="InterPro" id="IPR027370">
    <property type="entry name" value="Znf-RING_euk"/>
</dbReference>
<keyword evidence="2" id="KW-0963">Cytoplasm</keyword>
<proteinExistence type="predicted"/>
<evidence type="ECO:0000256" key="2">
    <source>
        <dbReference type="ARBA" id="ARBA00022490"/>
    </source>
</evidence>
<dbReference type="Pfam" id="PF13445">
    <property type="entry name" value="zf-RING_UBOX"/>
    <property type="match status" value="1"/>
</dbReference>
<dbReference type="InterPro" id="IPR013083">
    <property type="entry name" value="Znf_RING/FYVE/PHD"/>
</dbReference>
<dbReference type="GO" id="GO:0045944">
    <property type="term" value="P:positive regulation of transcription by RNA polymerase II"/>
    <property type="evidence" value="ECO:0007669"/>
    <property type="project" value="TreeGrafter"/>
</dbReference>
<keyword evidence="10" id="KW-1185">Reference proteome</keyword>
<dbReference type="PANTHER" id="PTHR12983:SF9">
    <property type="entry name" value="E3 UBIQUITIN-PROTEIN LIGASE RNF10"/>
    <property type="match status" value="1"/>
</dbReference>
<feature type="region of interest" description="Disordered" evidence="7">
    <location>
        <begin position="689"/>
        <end position="708"/>
    </location>
</feature>
<dbReference type="CDD" id="cd16536">
    <property type="entry name" value="RING-HC_RNF10"/>
    <property type="match status" value="1"/>
</dbReference>
<dbReference type="InterPro" id="IPR039739">
    <property type="entry name" value="MAG2/RNF10"/>
</dbReference>
<dbReference type="Gene3D" id="3.30.40.10">
    <property type="entry name" value="Zinc/RING finger domain, C3HC4 (zinc finger)"/>
    <property type="match status" value="1"/>
</dbReference>
<keyword evidence="3" id="KW-0479">Metal-binding</keyword>
<gene>
    <name evidence="9" type="primary">RNF10_2</name>
    <name evidence="9" type="ORF">HK099_001847</name>
</gene>
<feature type="region of interest" description="Disordered" evidence="7">
    <location>
        <begin position="1"/>
        <end position="73"/>
    </location>
</feature>
<feature type="compositionally biased region" description="Low complexity" evidence="7">
    <location>
        <begin position="1"/>
        <end position="16"/>
    </location>
</feature>
<sequence>MSLSQSIQQTGISSIQDTKSNNVVIQPRRKSLTSSNKFTNINNNNTNINKSHSRNSIRNNNNITGGKRPSKRLNSKEGLLEDSFSAFDEEFSKSDFVRSSQRRGDVSLTHLLNFNFPPRLNNQIYRKKTEWNSSNYHNKERFVNANYRFVVSDENADYSFNLIDPDLAVDWDKVLQVIMPTSAIITCPICLHPPTAAKVTKCGHVYCWHCLSHYLSLENLHDKTIKKWKKCPICYDAVESTHLRSVRIISTKDYKNPKNNIYVNEKNGVALNLKMSLMKRLSGSTTALPKNTYNSWVFAKSISESSSQSIPPTVRDVNALTFSKLLLCSNEYLREEILMREKSELEQVLSEITVSVLNKTLISFTSEDKKFIDVCLDLTNSKLTELNSKITEKGDCDMSNNYCSSSSDLQVKENITVPNESIVKKNSVDSNVKLSEKKSTDYYYFYQSSDGQNLYLHPLDIKILLHEYGEYSKFPDKIDVDIIHLSESTLDEDLRKKFKYLGHIPLGCDIEEISKRKKKHIEKERKEENLLKKNNFRNDLVAKQVEIEELENFFTSQRVTGEGEDLKSYGDSEELFPPIGLASTSPEAQGWSGPSFARIAGNSTVKKTVERPYHQSGTRFRVLYNESSFLDDEKEDGDTSWEEKLNPLFKKEWTLDIGDIEEKKELELVNTYLSLEKGKDEMNVKIGKNKKKKGVTLVSNSGPTRRRY</sequence>
<keyword evidence="4 6" id="KW-0863">Zinc-finger</keyword>
<feature type="compositionally biased region" description="Low complexity" evidence="7">
    <location>
        <begin position="33"/>
        <end position="63"/>
    </location>
</feature>
<evidence type="ECO:0000256" key="1">
    <source>
        <dbReference type="ARBA" id="ARBA00004496"/>
    </source>
</evidence>
<evidence type="ECO:0000256" key="4">
    <source>
        <dbReference type="ARBA" id="ARBA00022771"/>
    </source>
</evidence>
<dbReference type="EMBL" id="JADGJW010000157">
    <property type="protein sequence ID" value="KAJ3222830.1"/>
    <property type="molecule type" value="Genomic_DNA"/>
</dbReference>
<reference evidence="9" key="1">
    <citation type="submission" date="2020-05" db="EMBL/GenBank/DDBJ databases">
        <title>Phylogenomic resolution of chytrid fungi.</title>
        <authorList>
            <person name="Stajich J.E."/>
            <person name="Amses K."/>
            <person name="Simmons R."/>
            <person name="Seto K."/>
            <person name="Myers J."/>
            <person name="Bonds A."/>
            <person name="Quandt C.A."/>
            <person name="Barry K."/>
            <person name="Liu P."/>
            <person name="Grigoriev I."/>
            <person name="Longcore J.E."/>
            <person name="James T.Y."/>
        </authorList>
    </citation>
    <scope>NUCLEOTIDE SEQUENCE</scope>
    <source>
        <strain evidence="9">JEL0476</strain>
    </source>
</reference>
<comment type="caution">
    <text evidence="9">The sequence shown here is derived from an EMBL/GenBank/DDBJ whole genome shotgun (WGS) entry which is preliminary data.</text>
</comment>
<dbReference type="GO" id="GO:0005737">
    <property type="term" value="C:cytoplasm"/>
    <property type="evidence" value="ECO:0007669"/>
    <property type="project" value="UniProtKB-SubCell"/>
</dbReference>
<feature type="compositionally biased region" description="Polar residues" evidence="7">
    <location>
        <begin position="697"/>
        <end position="708"/>
    </location>
</feature>
<evidence type="ECO:0000256" key="5">
    <source>
        <dbReference type="ARBA" id="ARBA00022833"/>
    </source>
</evidence>
<evidence type="ECO:0000259" key="8">
    <source>
        <dbReference type="PROSITE" id="PS50089"/>
    </source>
</evidence>
<comment type="subcellular location">
    <subcellularLocation>
        <location evidence="1">Cytoplasm</location>
    </subcellularLocation>
</comment>
<dbReference type="SMART" id="SM00184">
    <property type="entry name" value="RING"/>
    <property type="match status" value="1"/>
</dbReference>
<accession>A0AAD5U6I9</accession>
<dbReference type="PANTHER" id="PTHR12983">
    <property type="entry name" value="RING FINGER 10 FAMILY MEMBER"/>
    <property type="match status" value="1"/>
</dbReference>
<dbReference type="Proteomes" id="UP001211065">
    <property type="component" value="Unassembled WGS sequence"/>
</dbReference>
<dbReference type="GO" id="GO:0008270">
    <property type="term" value="F:zinc ion binding"/>
    <property type="evidence" value="ECO:0007669"/>
    <property type="project" value="UniProtKB-KW"/>
</dbReference>
<evidence type="ECO:0000313" key="9">
    <source>
        <dbReference type="EMBL" id="KAJ3222830.1"/>
    </source>
</evidence>
<name>A0AAD5U6I9_9FUNG</name>
<dbReference type="PROSITE" id="PS00518">
    <property type="entry name" value="ZF_RING_1"/>
    <property type="match status" value="1"/>
</dbReference>